<feature type="domain" description="M23ase beta-sheet core" evidence="3">
    <location>
        <begin position="285"/>
        <end position="381"/>
    </location>
</feature>
<protein>
    <submittedName>
        <fullName evidence="5">Septal ring factor EnvC (AmiA/AmiB activator)</fullName>
    </submittedName>
</protein>
<dbReference type="SUPFAM" id="SSF51261">
    <property type="entry name" value="Duplicated hybrid motif"/>
    <property type="match status" value="1"/>
</dbReference>
<dbReference type="RefSeq" id="WP_131923654.1">
    <property type="nucleotide sequence ID" value="NZ_SMAG01000002.1"/>
</dbReference>
<keyword evidence="2" id="KW-0175">Coiled coil</keyword>
<name>A0A4R3L7R7_9BACL</name>
<dbReference type="InterPro" id="IPR011055">
    <property type="entry name" value="Dup_hybrid_motif"/>
</dbReference>
<keyword evidence="1" id="KW-0732">Signal</keyword>
<feature type="coiled-coil region" evidence="2">
    <location>
        <begin position="156"/>
        <end position="239"/>
    </location>
</feature>
<feature type="domain" description="Peptidoglycan hydrolase PcsB coiled-coil" evidence="4">
    <location>
        <begin position="97"/>
        <end position="167"/>
    </location>
</feature>
<evidence type="ECO:0000256" key="1">
    <source>
        <dbReference type="ARBA" id="ARBA00022729"/>
    </source>
</evidence>
<keyword evidence="6" id="KW-1185">Reference proteome</keyword>
<dbReference type="EMBL" id="SMAG01000002">
    <property type="protein sequence ID" value="TCS95669.1"/>
    <property type="molecule type" value="Genomic_DNA"/>
</dbReference>
<reference evidence="5 6" key="1">
    <citation type="submission" date="2019-03" db="EMBL/GenBank/DDBJ databases">
        <title>Genomic Encyclopedia of Type Strains, Phase IV (KMG-IV): sequencing the most valuable type-strain genomes for metagenomic binning, comparative biology and taxonomic classification.</title>
        <authorList>
            <person name="Goeker M."/>
        </authorList>
    </citation>
    <scope>NUCLEOTIDE SEQUENCE [LARGE SCALE GENOMIC DNA]</scope>
    <source>
        <strain evidence="5 6">DSM 45707</strain>
    </source>
</reference>
<dbReference type="OrthoDB" id="9805799at2"/>
<dbReference type="CDD" id="cd12797">
    <property type="entry name" value="M23_peptidase"/>
    <property type="match status" value="1"/>
</dbReference>
<evidence type="ECO:0000313" key="6">
    <source>
        <dbReference type="Proteomes" id="UP000294937"/>
    </source>
</evidence>
<evidence type="ECO:0000313" key="5">
    <source>
        <dbReference type="EMBL" id="TCS95669.1"/>
    </source>
</evidence>
<comment type="caution">
    <text evidence="5">The sequence shown here is derived from an EMBL/GenBank/DDBJ whole genome shotgun (WGS) entry which is preliminary data.</text>
</comment>
<accession>A0A4R3L7R7</accession>
<dbReference type="AlphaFoldDB" id="A0A4R3L7R7"/>
<dbReference type="InterPro" id="IPR057309">
    <property type="entry name" value="PcsB_CC"/>
</dbReference>
<proteinExistence type="predicted"/>
<dbReference type="InterPro" id="IPR050570">
    <property type="entry name" value="Cell_wall_metabolism_enzyme"/>
</dbReference>
<dbReference type="Gene3D" id="6.10.250.3150">
    <property type="match status" value="1"/>
</dbReference>
<organism evidence="5 6">
    <name type="scientific">Hazenella coriacea</name>
    <dbReference type="NCBI Taxonomy" id="1179467"/>
    <lineage>
        <taxon>Bacteria</taxon>
        <taxon>Bacillati</taxon>
        <taxon>Bacillota</taxon>
        <taxon>Bacilli</taxon>
        <taxon>Bacillales</taxon>
        <taxon>Thermoactinomycetaceae</taxon>
        <taxon>Hazenella</taxon>
    </lineage>
</organism>
<sequence length="386" mass="44136">MKKKILSIVLIFACLFTLFPLEIGRVQANSSSIDQKRADIKERDKEIQQLEKKKSLAQRDQKDLLAYLNETKSKLQAYDQKVYDLQQKVIAGENQLEQIEKQLNQRREILNDRLKTIYLQGDTFYLETLISSNSFGDFLQRLHDIQAINRADQRVLDSYEQETKRLQSAQMDHQKDLDELKQQKEKAQGLYVELTKKHQQHQEQIQSITENLEELEEENEKARQEVTALIAKAAKQAAERERERELLGERTPTYTGGKFYWPVDGGTLTSSFGTRYHPIKKVYKNHAGIDIAAPMGRPIKAAAPGEVIEARPSNGYGYIIVIYHGDGLSTLYAHMYAQTVKVKKGDTIQRGQVIAEVGSNGWSTGPHLHFEVHTGGSPVDPMSYFR</sequence>
<dbReference type="Pfam" id="PF24568">
    <property type="entry name" value="CC_PcsB"/>
    <property type="match status" value="1"/>
</dbReference>
<dbReference type="PANTHER" id="PTHR21666">
    <property type="entry name" value="PEPTIDASE-RELATED"/>
    <property type="match status" value="1"/>
</dbReference>
<dbReference type="Pfam" id="PF01551">
    <property type="entry name" value="Peptidase_M23"/>
    <property type="match status" value="1"/>
</dbReference>
<dbReference type="Gene3D" id="2.70.70.10">
    <property type="entry name" value="Glucose Permease (Domain IIA)"/>
    <property type="match status" value="1"/>
</dbReference>
<evidence type="ECO:0000256" key="2">
    <source>
        <dbReference type="SAM" id="Coils"/>
    </source>
</evidence>
<evidence type="ECO:0000259" key="3">
    <source>
        <dbReference type="Pfam" id="PF01551"/>
    </source>
</evidence>
<dbReference type="Proteomes" id="UP000294937">
    <property type="component" value="Unassembled WGS sequence"/>
</dbReference>
<dbReference type="PANTHER" id="PTHR21666:SF270">
    <property type="entry name" value="MUREIN HYDROLASE ACTIVATOR ENVC"/>
    <property type="match status" value="1"/>
</dbReference>
<dbReference type="InterPro" id="IPR016047">
    <property type="entry name" value="M23ase_b-sheet_dom"/>
</dbReference>
<evidence type="ECO:0000259" key="4">
    <source>
        <dbReference type="Pfam" id="PF24568"/>
    </source>
</evidence>
<dbReference type="GO" id="GO:0004222">
    <property type="term" value="F:metalloendopeptidase activity"/>
    <property type="evidence" value="ECO:0007669"/>
    <property type="project" value="TreeGrafter"/>
</dbReference>
<gene>
    <name evidence="5" type="ORF">EDD58_102245</name>
</gene>
<feature type="coiled-coil region" evidence="2">
    <location>
        <begin position="33"/>
        <end position="113"/>
    </location>
</feature>